<proteinExistence type="inferred from homology"/>
<keyword evidence="6 13" id="KW-1133">Transmembrane helix</keyword>
<evidence type="ECO:0000256" key="5">
    <source>
        <dbReference type="ARBA" id="ARBA00022692"/>
    </source>
</evidence>
<dbReference type="STRING" id="1125712.HMPREF1316_1312"/>
<dbReference type="GO" id="GO:0008444">
    <property type="term" value="F:CDP-diacylglycerol-glycerol-3-phosphate 3-phosphatidyltransferase activity"/>
    <property type="evidence" value="ECO:0007669"/>
    <property type="project" value="UniProtKB-UniRule"/>
</dbReference>
<evidence type="ECO:0000256" key="4">
    <source>
        <dbReference type="ARBA" id="ARBA00022679"/>
    </source>
</evidence>
<feature type="transmembrane region" description="Helical" evidence="13">
    <location>
        <begin position="83"/>
        <end position="108"/>
    </location>
</feature>
<dbReference type="PATRIC" id="fig|1125712.3.peg.2078"/>
<name>U2UTY0_9ACTN</name>
<evidence type="ECO:0000256" key="8">
    <source>
        <dbReference type="ARBA" id="ARBA00023136"/>
    </source>
</evidence>
<keyword evidence="7" id="KW-0443">Lipid metabolism</keyword>
<dbReference type="PIRSF" id="PIRSF000847">
    <property type="entry name" value="Phos_ph_gly_syn"/>
    <property type="match status" value="1"/>
</dbReference>
<feature type="transmembrane region" description="Helical" evidence="13">
    <location>
        <begin position="176"/>
        <end position="198"/>
    </location>
</feature>
<feature type="transmembrane region" description="Helical" evidence="13">
    <location>
        <begin position="6"/>
        <end position="27"/>
    </location>
</feature>
<keyword evidence="3" id="KW-0444">Lipid biosynthesis</keyword>
<evidence type="ECO:0000256" key="3">
    <source>
        <dbReference type="ARBA" id="ARBA00022516"/>
    </source>
</evidence>
<dbReference type="InterPro" id="IPR043130">
    <property type="entry name" value="CDP-OH_PTrfase_TM_dom"/>
</dbReference>
<evidence type="ECO:0000313" key="14">
    <source>
        <dbReference type="EMBL" id="ERL06582.1"/>
    </source>
</evidence>
<dbReference type="eggNOG" id="COG0558">
    <property type="taxonomic scope" value="Bacteria"/>
</dbReference>
<dbReference type="InterPro" id="IPR000462">
    <property type="entry name" value="CDP-OH_P_trans"/>
</dbReference>
<protein>
    <recommendedName>
        <fullName evidence="11">CDP-diacylglycerol--glycerol-3-phosphate 3-phosphatidyltransferase</fullName>
        <ecNumber evidence="11">2.7.8.5</ecNumber>
    </recommendedName>
</protein>
<dbReference type="NCBIfam" id="TIGR00560">
    <property type="entry name" value="pgsA"/>
    <property type="match status" value="1"/>
</dbReference>
<comment type="subcellular location">
    <subcellularLocation>
        <location evidence="1">Membrane</location>
        <topology evidence="1">Multi-pass membrane protein</topology>
    </subcellularLocation>
</comment>
<evidence type="ECO:0000256" key="10">
    <source>
        <dbReference type="ARBA" id="ARBA00023264"/>
    </source>
</evidence>
<dbReference type="RefSeq" id="WP_021727036.1">
    <property type="nucleotide sequence ID" value="NZ_AWEZ01000064.1"/>
</dbReference>
<gene>
    <name evidence="14" type="primary">pgsA</name>
    <name evidence="14" type="ORF">HMPREF1316_1312</name>
</gene>
<organism evidence="14 15">
    <name type="scientific">Olsenella profusa F0195</name>
    <dbReference type="NCBI Taxonomy" id="1125712"/>
    <lineage>
        <taxon>Bacteria</taxon>
        <taxon>Bacillati</taxon>
        <taxon>Actinomycetota</taxon>
        <taxon>Coriobacteriia</taxon>
        <taxon>Coriobacteriales</taxon>
        <taxon>Atopobiaceae</taxon>
        <taxon>Olsenella</taxon>
    </lineage>
</organism>
<reference evidence="14 15" key="1">
    <citation type="submission" date="2013-08" db="EMBL/GenBank/DDBJ databases">
        <authorList>
            <person name="Durkin A.S."/>
            <person name="Haft D.R."/>
            <person name="McCorrison J."/>
            <person name="Torralba M."/>
            <person name="Gillis M."/>
            <person name="Haft D.H."/>
            <person name="Methe B."/>
            <person name="Sutton G."/>
            <person name="Nelson K.E."/>
        </authorList>
    </citation>
    <scope>NUCLEOTIDE SEQUENCE [LARGE SCALE GENOMIC DNA]</scope>
    <source>
        <strain evidence="14 15">F0195</strain>
    </source>
</reference>
<keyword evidence="15" id="KW-1185">Reference proteome</keyword>
<dbReference type="PANTHER" id="PTHR14269:SF62">
    <property type="entry name" value="CDP-DIACYLGLYCEROL--GLYCEROL-3-PHOSPHATE 3-PHOSPHATIDYLTRANSFERASE 1, CHLOROPLASTIC"/>
    <property type="match status" value="1"/>
</dbReference>
<evidence type="ECO:0000256" key="12">
    <source>
        <dbReference type="RuleBase" id="RU003750"/>
    </source>
</evidence>
<dbReference type="AlphaFoldDB" id="U2UTY0"/>
<comment type="caution">
    <text evidence="14">The sequence shown here is derived from an EMBL/GenBank/DDBJ whole genome shotgun (WGS) entry which is preliminary data.</text>
</comment>
<dbReference type="PANTHER" id="PTHR14269">
    <property type="entry name" value="CDP-DIACYLGLYCEROL--GLYCEROL-3-PHOSPHATE 3-PHOSPHATIDYLTRANSFERASE-RELATED"/>
    <property type="match status" value="1"/>
</dbReference>
<evidence type="ECO:0000256" key="7">
    <source>
        <dbReference type="ARBA" id="ARBA00023098"/>
    </source>
</evidence>
<dbReference type="UniPathway" id="UPA00085"/>
<evidence type="ECO:0000256" key="6">
    <source>
        <dbReference type="ARBA" id="ARBA00022989"/>
    </source>
</evidence>
<keyword evidence="8 13" id="KW-0472">Membrane</keyword>
<dbReference type="EC" id="2.7.8.5" evidence="11"/>
<evidence type="ECO:0000313" key="15">
    <source>
        <dbReference type="Proteomes" id="UP000016638"/>
    </source>
</evidence>
<dbReference type="Proteomes" id="UP000016638">
    <property type="component" value="Unassembled WGS sequence"/>
</dbReference>
<feature type="transmembrane region" description="Helical" evidence="13">
    <location>
        <begin position="138"/>
        <end position="156"/>
    </location>
</feature>
<evidence type="ECO:0000256" key="11">
    <source>
        <dbReference type="NCBIfam" id="TIGR00560"/>
    </source>
</evidence>
<feature type="transmembrane region" description="Helical" evidence="13">
    <location>
        <begin position="39"/>
        <end position="55"/>
    </location>
</feature>
<dbReference type="InterPro" id="IPR004570">
    <property type="entry name" value="Phosphatidylglycerol_P_synth"/>
</dbReference>
<keyword evidence="4 12" id="KW-0808">Transferase</keyword>
<dbReference type="GO" id="GO:0016020">
    <property type="term" value="C:membrane"/>
    <property type="evidence" value="ECO:0007669"/>
    <property type="project" value="UniProtKB-SubCell"/>
</dbReference>
<sequence>MAHRGIWTLANVVTCARVALVPAWLLVAELAVTPGSCQGVLWIVTAILFILLSLTDKLDGYLARSRNEVTVFGKFLDPIADKLVVVVALVFLLQVGSVRAVVILVVVAREFLVSGLRMVAASAGEVIAASNLGKWKTATTMASIAGLLLGNALRAFPFPPGLLYTEAYGRILAATWALMGVSQVLLWIAVALTAWSGVDYFMKAWPYLSASEEDTDG</sequence>
<comment type="similarity">
    <text evidence="2 12">Belongs to the CDP-alcohol phosphatidyltransferase class-I family.</text>
</comment>
<keyword evidence="10" id="KW-1208">Phospholipid metabolism</keyword>
<evidence type="ECO:0000256" key="13">
    <source>
        <dbReference type="SAM" id="Phobius"/>
    </source>
</evidence>
<dbReference type="PROSITE" id="PS00379">
    <property type="entry name" value="CDP_ALCOHOL_P_TRANSF"/>
    <property type="match status" value="1"/>
</dbReference>
<keyword evidence="5 13" id="KW-0812">Transmembrane</keyword>
<accession>U2UTY0</accession>
<dbReference type="InterPro" id="IPR048254">
    <property type="entry name" value="CDP_ALCOHOL_P_TRANSF_CS"/>
</dbReference>
<dbReference type="GO" id="GO:0046474">
    <property type="term" value="P:glycerophospholipid biosynthetic process"/>
    <property type="evidence" value="ECO:0007669"/>
    <property type="project" value="TreeGrafter"/>
</dbReference>
<dbReference type="Pfam" id="PF01066">
    <property type="entry name" value="CDP-OH_P_transf"/>
    <property type="match status" value="1"/>
</dbReference>
<dbReference type="OrthoDB" id="9796672at2"/>
<dbReference type="Gene3D" id="1.20.120.1760">
    <property type="match status" value="1"/>
</dbReference>
<evidence type="ECO:0000256" key="1">
    <source>
        <dbReference type="ARBA" id="ARBA00004141"/>
    </source>
</evidence>
<dbReference type="EMBL" id="AWEZ01000064">
    <property type="protein sequence ID" value="ERL06582.1"/>
    <property type="molecule type" value="Genomic_DNA"/>
</dbReference>
<keyword evidence="9" id="KW-0594">Phospholipid biosynthesis</keyword>
<dbReference type="InterPro" id="IPR050324">
    <property type="entry name" value="CDP-alcohol_PTase-I"/>
</dbReference>
<evidence type="ECO:0000256" key="9">
    <source>
        <dbReference type="ARBA" id="ARBA00023209"/>
    </source>
</evidence>
<evidence type="ECO:0000256" key="2">
    <source>
        <dbReference type="ARBA" id="ARBA00010441"/>
    </source>
</evidence>